<dbReference type="Proteomes" id="UP000663880">
    <property type="component" value="Unassembled WGS sequence"/>
</dbReference>
<dbReference type="InterPro" id="IPR008949">
    <property type="entry name" value="Isoprenoid_synthase_dom_sf"/>
</dbReference>
<accession>A0A821SKN1</accession>
<organism evidence="1 2">
    <name type="scientific">Pieris macdunnoughi</name>
    <dbReference type="NCBI Taxonomy" id="345717"/>
    <lineage>
        <taxon>Eukaryota</taxon>
        <taxon>Metazoa</taxon>
        <taxon>Ecdysozoa</taxon>
        <taxon>Arthropoda</taxon>
        <taxon>Hexapoda</taxon>
        <taxon>Insecta</taxon>
        <taxon>Pterygota</taxon>
        <taxon>Neoptera</taxon>
        <taxon>Endopterygota</taxon>
        <taxon>Lepidoptera</taxon>
        <taxon>Glossata</taxon>
        <taxon>Ditrysia</taxon>
        <taxon>Papilionoidea</taxon>
        <taxon>Pieridae</taxon>
        <taxon>Pierinae</taxon>
        <taxon>Pieris</taxon>
    </lineage>
</organism>
<dbReference type="Gene3D" id="1.10.600.10">
    <property type="entry name" value="Farnesyl Diphosphate Synthase"/>
    <property type="match status" value="1"/>
</dbReference>
<dbReference type="AlphaFoldDB" id="A0A821SKN1"/>
<keyword evidence="2" id="KW-1185">Reference proteome</keyword>
<evidence type="ECO:0000313" key="2">
    <source>
        <dbReference type="Proteomes" id="UP000663880"/>
    </source>
</evidence>
<dbReference type="EMBL" id="CAJOBZ010000019">
    <property type="protein sequence ID" value="CAF4861203.1"/>
    <property type="molecule type" value="Genomic_DNA"/>
</dbReference>
<name>A0A821SKN1_9NEOP</name>
<reference evidence="1" key="1">
    <citation type="submission" date="2021-02" db="EMBL/GenBank/DDBJ databases">
        <authorList>
            <person name="Steward A R."/>
        </authorList>
    </citation>
    <scope>NUCLEOTIDE SEQUENCE</scope>
</reference>
<gene>
    <name evidence="1" type="ORF">PMACD_LOCUS7932</name>
</gene>
<dbReference type="OrthoDB" id="6921389at2759"/>
<dbReference type="SUPFAM" id="SSF48576">
    <property type="entry name" value="Terpenoid synthases"/>
    <property type="match status" value="1"/>
</dbReference>
<protein>
    <submittedName>
        <fullName evidence="1">Uncharacterized protein</fullName>
    </submittedName>
</protein>
<proteinExistence type="predicted"/>
<evidence type="ECO:0000313" key="1">
    <source>
        <dbReference type="EMBL" id="CAF4861203.1"/>
    </source>
</evidence>
<comment type="caution">
    <text evidence="1">The sequence shown here is derived from an EMBL/GenBank/DDBJ whole genome shotgun (WGS) entry which is preliminary data.</text>
</comment>
<sequence length="103" mass="11910">MKLEERPFDKVLLDYYMDLTEGKFTIPIIHAIRTGKGEAVSSILKQRTTNLDLKRYCVSLLEGLGSLEYTRKIIRDLEAHLRSEIRRLGGNPLMDAVLDQYRV</sequence>